<keyword evidence="6" id="KW-1185">Reference proteome</keyword>
<dbReference type="EMBL" id="JASNWA010000008">
    <property type="protein sequence ID" value="KAK3170997.1"/>
    <property type="molecule type" value="Genomic_DNA"/>
</dbReference>
<proteinExistence type="inferred from homology"/>
<evidence type="ECO:0000256" key="2">
    <source>
        <dbReference type="ARBA" id="ARBA00038350"/>
    </source>
</evidence>
<feature type="region of interest" description="Disordered" evidence="3">
    <location>
        <begin position="1"/>
        <end position="30"/>
    </location>
</feature>
<evidence type="ECO:0000256" key="3">
    <source>
        <dbReference type="SAM" id="MobiDB-lite"/>
    </source>
</evidence>
<gene>
    <name evidence="5" type="ORF">OEA41_003081</name>
</gene>
<keyword evidence="1" id="KW-0173">Coenzyme A biosynthesis</keyword>
<feature type="domain" description="Flavoprotein" evidence="4">
    <location>
        <begin position="57"/>
        <end position="261"/>
    </location>
</feature>
<dbReference type="AlphaFoldDB" id="A0AAE0DI08"/>
<sequence length="271" mass="30165">MRKEDSVFGTNGVRGRRVGVPSQPVLPMPVQPMPVPVQPKSKSAHFVATEHTGDNKKHLLLAASGSVATIKLPNIVNALSRYNDLSIRIIITKSAENFLAGQSEEQPHLDSLLQEKNVDGIYRDEDEWAKPWVRGDGILHIELRRWADLLVIAPLSCNSMAKMTMGIADNLLLSVVRAWDTTGDIGGSKKKCIVAPAMNTAMWEHPVSKKQLKVLEEEWGWKEKGDAWVEVLRPVEKELACGDSGNGAMREWSKVVSVIEERMDLKDKDKK</sequence>
<evidence type="ECO:0000259" key="4">
    <source>
        <dbReference type="Pfam" id="PF02441"/>
    </source>
</evidence>
<comment type="similarity">
    <text evidence="2">Belongs to the HFCD (homooligomeric flavin containing Cys decarboxylase) superfamily.</text>
</comment>
<organism evidence="5 6">
    <name type="scientific">Lepraria neglecta</name>
    <dbReference type="NCBI Taxonomy" id="209136"/>
    <lineage>
        <taxon>Eukaryota</taxon>
        <taxon>Fungi</taxon>
        <taxon>Dikarya</taxon>
        <taxon>Ascomycota</taxon>
        <taxon>Pezizomycotina</taxon>
        <taxon>Lecanoromycetes</taxon>
        <taxon>OSLEUM clade</taxon>
        <taxon>Lecanoromycetidae</taxon>
        <taxon>Lecanorales</taxon>
        <taxon>Lecanorineae</taxon>
        <taxon>Stereocaulaceae</taxon>
        <taxon>Lepraria</taxon>
    </lineage>
</organism>
<dbReference type="PANTHER" id="PTHR14359">
    <property type="entry name" value="HOMO-OLIGOMERIC FLAVIN CONTAINING CYS DECARBOXYLASE FAMILY"/>
    <property type="match status" value="1"/>
</dbReference>
<name>A0AAE0DI08_9LECA</name>
<reference evidence="5" key="1">
    <citation type="submission" date="2022-11" db="EMBL/GenBank/DDBJ databases">
        <title>Chromosomal genome sequence assembly and mating type (MAT) locus characterization of the leprose asexual lichenized fungus Lepraria neglecta (Nyl.) Erichsen.</title>
        <authorList>
            <person name="Allen J.L."/>
            <person name="Pfeffer B."/>
        </authorList>
    </citation>
    <scope>NUCLEOTIDE SEQUENCE</scope>
    <source>
        <strain evidence="5">Allen 5258</strain>
    </source>
</reference>
<dbReference type="Pfam" id="PF02441">
    <property type="entry name" value="Flavoprotein"/>
    <property type="match status" value="1"/>
</dbReference>
<dbReference type="Gene3D" id="3.40.50.1950">
    <property type="entry name" value="Flavin prenyltransferase-like"/>
    <property type="match status" value="1"/>
</dbReference>
<dbReference type="Proteomes" id="UP001276659">
    <property type="component" value="Unassembled WGS sequence"/>
</dbReference>
<protein>
    <recommendedName>
        <fullName evidence="4">Flavoprotein domain-containing protein</fullName>
    </recommendedName>
</protein>
<dbReference type="SUPFAM" id="SSF52507">
    <property type="entry name" value="Homo-oligomeric flavin-containing Cys decarboxylases, HFCD"/>
    <property type="match status" value="1"/>
</dbReference>
<dbReference type="GO" id="GO:0071513">
    <property type="term" value="C:phosphopantothenoylcysteine decarboxylase complex"/>
    <property type="evidence" value="ECO:0007669"/>
    <property type="project" value="TreeGrafter"/>
</dbReference>
<dbReference type="PANTHER" id="PTHR14359:SF6">
    <property type="entry name" value="PHOSPHOPANTOTHENOYLCYSTEINE DECARBOXYLASE"/>
    <property type="match status" value="1"/>
</dbReference>
<dbReference type="GO" id="GO:0015937">
    <property type="term" value="P:coenzyme A biosynthetic process"/>
    <property type="evidence" value="ECO:0007669"/>
    <property type="project" value="UniProtKB-KW"/>
</dbReference>
<dbReference type="InterPro" id="IPR036551">
    <property type="entry name" value="Flavin_trans-like"/>
</dbReference>
<dbReference type="InterPro" id="IPR003382">
    <property type="entry name" value="Flavoprotein"/>
</dbReference>
<comment type="caution">
    <text evidence="5">The sequence shown here is derived from an EMBL/GenBank/DDBJ whole genome shotgun (WGS) entry which is preliminary data.</text>
</comment>
<accession>A0AAE0DI08</accession>
<evidence type="ECO:0000313" key="5">
    <source>
        <dbReference type="EMBL" id="KAK3170997.1"/>
    </source>
</evidence>
<evidence type="ECO:0000256" key="1">
    <source>
        <dbReference type="ARBA" id="ARBA00022993"/>
    </source>
</evidence>
<dbReference type="GO" id="GO:0004633">
    <property type="term" value="F:phosphopantothenoylcysteine decarboxylase activity"/>
    <property type="evidence" value="ECO:0007669"/>
    <property type="project" value="TreeGrafter"/>
</dbReference>
<evidence type="ECO:0000313" key="6">
    <source>
        <dbReference type="Proteomes" id="UP001276659"/>
    </source>
</evidence>
<dbReference type="GO" id="GO:0010181">
    <property type="term" value="F:FMN binding"/>
    <property type="evidence" value="ECO:0007669"/>
    <property type="project" value="TreeGrafter"/>
</dbReference>